<dbReference type="BioCyc" id="PSP1104324:GJSN-1039-MONOMER"/>
<dbReference type="HOGENOM" id="CLU_677269_0_0_2"/>
<dbReference type="AlphaFoldDB" id="G7VC00"/>
<gene>
    <name evidence="1" type="ORF">P186_1064</name>
</gene>
<dbReference type="RefSeq" id="WP_014288328.1">
    <property type="nucleotide sequence ID" value="NC_016645.1"/>
</dbReference>
<reference evidence="1 2" key="1">
    <citation type="journal article" date="2012" name="J. Bacteriol.">
        <title>Complete genome sequence of strain 1860, a crenarchaeon of the genus pyrobaculum able to grow with various electron acceptors.</title>
        <authorList>
            <person name="Mardanov A.V."/>
            <person name="Gumerov V.M."/>
            <person name="Slobodkina G.B."/>
            <person name="Beletsky A.V."/>
            <person name="Bonch-Osmolovskaya E.A."/>
            <person name="Ravin N.V."/>
            <person name="Skryabin K.G."/>
        </authorList>
    </citation>
    <scope>NUCLEOTIDE SEQUENCE [LARGE SCALE GENOMIC DNA]</scope>
    <source>
        <strain evidence="1 2">1860</strain>
    </source>
</reference>
<dbReference type="KEGG" id="pyr:P186_1064"/>
<dbReference type="eggNOG" id="arCOG12864">
    <property type="taxonomic scope" value="Archaea"/>
</dbReference>
<dbReference type="STRING" id="1104324.P186_1064"/>
<organism evidence="1 2">
    <name type="scientific">Pyrobaculum ferrireducens</name>
    <dbReference type="NCBI Taxonomy" id="1104324"/>
    <lineage>
        <taxon>Archaea</taxon>
        <taxon>Thermoproteota</taxon>
        <taxon>Thermoprotei</taxon>
        <taxon>Thermoproteales</taxon>
        <taxon>Thermoproteaceae</taxon>
        <taxon>Pyrobaculum</taxon>
    </lineage>
</organism>
<dbReference type="Proteomes" id="UP000005867">
    <property type="component" value="Chromosome"/>
</dbReference>
<keyword evidence="2" id="KW-1185">Reference proteome</keyword>
<accession>G7VC00</accession>
<dbReference type="GeneID" id="11595320"/>
<sequence length="406" mass="45442">MAALMNNGSHWSLRIYNQDLQLIHQSVWRSESAWWQVAASGCKIWLAEPPPTPALYVLNSGNLTRVLTLNTTGVVVPDGRGGVYYIGKDWIYRVDEGGVSIVGRGLHATPIAYAVAKNRLYLLDVQSVDAWNYIKSIIVVDLEKGAVVGKIYTPEVDTVTTDRERLYFYLQRHLLETGRIERRSYVPNATIYLIRRGGPHGVRIGIEGVGETLDEVFGPVKLWPGIYTAYLKHCGVREEKRIYVADGMSGYVEMEFDAVTLRFVPVDFFRRPVESHIGVAVGDCHNYTSPGYETRLVLLKGKKYVIDVTYMPIERGGGRYVEDLRQVGLYVEIGRDGSVKISADSPFVHMGDAVYIYRDGITYMEVLTAAAVVLPSLYAVDKIAKLLHKTRSRAAAPRHNQPQTSA</sequence>
<proteinExistence type="predicted"/>
<evidence type="ECO:0000313" key="2">
    <source>
        <dbReference type="Proteomes" id="UP000005867"/>
    </source>
</evidence>
<dbReference type="EMBL" id="CP003098">
    <property type="protein sequence ID" value="AET32500.1"/>
    <property type="molecule type" value="Genomic_DNA"/>
</dbReference>
<protein>
    <submittedName>
        <fullName evidence="1">Uncharacterized protein</fullName>
    </submittedName>
</protein>
<name>G7VC00_9CREN</name>
<evidence type="ECO:0000313" key="1">
    <source>
        <dbReference type="EMBL" id="AET32500.1"/>
    </source>
</evidence>